<dbReference type="Proteomes" id="UP001069802">
    <property type="component" value="Unassembled WGS sequence"/>
</dbReference>
<gene>
    <name evidence="1" type="ORF">O4H49_09525</name>
</gene>
<protein>
    <recommendedName>
        <fullName evidence="3">Flagellar biosynthesis protein</fullName>
    </recommendedName>
</protein>
<reference evidence="1" key="1">
    <citation type="submission" date="2022-12" db="EMBL/GenBank/DDBJ databases">
        <title>Bacterial isolates from different developmental stages of Nematostella vectensis.</title>
        <authorList>
            <person name="Fraune S."/>
        </authorList>
    </citation>
    <scope>NUCLEOTIDE SEQUENCE</scope>
    <source>
        <strain evidence="1">G21630-S1</strain>
    </source>
</reference>
<proteinExistence type="predicted"/>
<sequence length="247" mass="27187">MRIQGCFIHTFNYLPAQIIEIKILGVSSVLVKLRNLLLVLSLGVLASGCATGRGEVDVKVAETANPAAGIAVKILEISDKRLFEISPKQPSVPSLKNKEDYENPEVKARAIARKRNSYGIALGDIVLPEGKTVSQLVQAALENGLKESGYHIVNSEQSDYENVLVLEADITEYWAWFNPGFWSVTATHRARVELIGDWPLINEERTITGEGQSSGMAITTKQWQEALEEGTENLSKDLQKKLKQPGS</sequence>
<accession>A0ABT4LIW3</accession>
<evidence type="ECO:0000313" key="1">
    <source>
        <dbReference type="EMBL" id="MCZ4281016.1"/>
    </source>
</evidence>
<dbReference type="RefSeq" id="WP_269423201.1">
    <property type="nucleotide sequence ID" value="NZ_JAPWGY010000003.1"/>
</dbReference>
<comment type="caution">
    <text evidence="1">The sequence shown here is derived from an EMBL/GenBank/DDBJ whole genome shotgun (WGS) entry which is preliminary data.</text>
</comment>
<dbReference type="EMBL" id="JAPWGY010000003">
    <property type="protein sequence ID" value="MCZ4281016.1"/>
    <property type="molecule type" value="Genomic_DNA"/>
</dbReference>
<evidence type="ECO:0008006" key="3">
    <source>
        <dbReference type="Google" id="ProtNLM"/>
    </source>
</evidence>
<keyword evidence="2" id="KW-1185">Reference proteome</keyword>
<name>A0ABT4LIW3_9PROT</name>
<organism evidence="1 2">
    <name type="scientific">Kiloniella laminariae</name>
    <dbReference type="NCBI Taxonomy" id="454162"/>
    <lineage>
        <taxon>Bacteria</taxon>
        <taxon>Pseudomonadati</taxon>
        <taxon>Pseudomonadota</taxon>
        <taxon>Alphaproteobacteria</taxon>
        <taxon>Rhodospirillales</taxon>
        <taxon>Kiloniellaceae</taxon>
        <taxon>Kiloniella</taxon>
    </lineage>
</organism>
<evidence type="ECO:0000313" key="2">
    <source>
        <dbReference type="Proteomes" id="UP001069802"/>
    </source>
</evidence>